<keyword evidence="10" id="KW-0472">Membrane</keyword>
<dbReference type="EnsemblPlants" id="KEH29697">
    <property type="protein sequence ID" value="KEH29697"/>
    <property type="gene ID" value="MTR_4g048580"/>
</dbReference>
<comment type="similarity">
    <text evidence="2 9">Belongs to the cytochrome P450 family.</text>
</comment>
<dbReference type="OrthoDB" id="2789670at2759"/>
<dbReference type="PANTHER" id="PTHR47955:SF8">
    <property type="entry name" value="CYTOCHROME P450 71D11-LIKE"/>
    <property type="match status" value="1"/>
</dbReference>
<reference evidence="13" key="3">
    <citation type="submission" date="2015-04" db="UniProtKB">
        <authorList>
            <consortium name="EnsemblPlants"/>
        </authorList>
    </citation>
    <scope>IDENTIFICATION</scope>
    <source>
        <strain evidence="13">cv. Jemalong A17</strain>
    </source>
</reference>
<dbReference type="InterPro" id="IPR001128">
    <property type="entry name" value="Cyt_P450"/>
</dbReference>
<evidence type="ECO:0000256" key="6">
    <source>
        <dbReference type="ARBA" id="ARBA00023004"/>
    </source>
</evidence>
<dbReference type="GO" id="GO:0016705">
    <property type="term" value="F:oxidoreductase activity, acting on paired donors, with incorporation or reduction of molecular oxygen"/>
    <property type="evidence" value="ECO:0007669"/>
    <property type="project" value="InterPro"/>
</dbReference>
<evidence type="ECO:0000313" key="11">
    <source>
        <dbReference type="EMBL" id="KEH29697.1"/>
    </source>
</evidence>
<dbReference type="PRINTS" id="PR00463">
    <property type="entry name" value="EP450I"/>
</dbReference>
<evidence type="ECO:0000256" key="10">
    <source>
        <dbReference type="SAM" id="Phobius"/>
    </source>
</evidence>
<dbReference type="InterPro" id="IPR002401">
    <property type="entry name" value="Cyt_P450_E_grp-I"/>
</dbReference>
<organism evidence="11 14">
    <name type="scientific">Medicago truncatula</name>
    <name type="common">Barrel medic</name>
    <name type="synonym">Medicago tribuloides</name>
    <dbReference type="NCBI Taxonomy" id="3880"/>
    <lineage>
        <taxon>Eukaryota</taxon>
        <taxon>Viridiplantae</taxon>
        <taxon>Streptophyta</taxon>
        <taxon>Embryophyta</taxon>
        <taxon>Tracheophyta</taxon>
        <taxon>Spermatophyta</taxon>
        <taxon>Magnoliopsida</taxon>
        <taxon>eudicotyledons</taxon>
        <taxon>Gunneridae</taxon>
        <taxon>Pentapetalae</taxon>
        <taxon>rosids</taxon>
        <taxon>fabids</taxon>
        <taxon>Fabales</taxon>
        <taxon>Fabaceae</taxon>
        <taxon>Papilionoideae</taxon>
        <taxon>50 kb inversion clade</taxon>
        <taxon>NPAAA clade</taxon>
        <taxon>Hologalegina</taxon>
        <taxon>IRL clade</taxon>
        <taxon>Trifolieae</taxon>
        <taxon>Medicago</taxon>
    </lineage>
</organism>
<evidence type="ECO:0000313" key="12">
    <source>
        <dbReference type="EMBL" id="RHN60342.1"/>
    </source>
</evidence>
<dbReference type="GO" id="GO:0005506">
    <property type="term" value="F:iron ion binding"/>
    <property type="evidence" value="ECO:0007669"/>
    <property type="project" value="InterPro"/>
</dbReference>
<evidence type="ECO:0000256" key="8">
    <source>
        <dbReference type="PIRSR" id="PIRSR602401-1"/>
    </source>
</evidence>
<dbReference type="HOGENOM" id="CLU_001570_4_1_1"/>
<proteinExistence type="inferred from homology"/>
<dbReference type="Gramene" id="rna22645">
    <property type="protein sequence ID" value="RHN60342.1"/>
    <property type="gene ID" value="gene22645"/>
</dbReference>
<dbReference type="Proteomes" id="UP000265566">
    <property type="component" value="Chromosome 4"/>
</dbReference>
<dbReference type="GO" id="GO:0020037">
    <property type="term" value="F:heme binding"/>
    <property type="evidence" value="ECO:0007669"/>
    <property type="project" value="InterPro"/>
</dbReference>
<comment type="cofactor">
    <cofactor evidence="1 8">
        <name>heme</name>
        <dbReference type="ChEBI" id="CHEBI:30413"/>
    </cofactor>
</comment>
<dbReference type="Proteomes" id="UP000002051">
    <property type="component" value="Chromosome 4"/>
</dbReference>
<reference evidence="12" key="4">
    <citation type="journal article" date="2018" name="Nat. Plants">
        <title>Whole-genome landscape of Medicago truncatula symbiotic genes.</title>
        <authorList>
            <person name="Pecrix Y."/>
            <person name="Gamas P."/>
            <person name="Carrere S."/>
        </authorList>
    </citation>
    <scope>NUCLEOTIDE SEQUENCE</scope>
    <source>
        <tissue evidence="12">Leaves</tissue>
    </source>
</reference>
<evidence type="ECO:0000313" key="14">
    <source>
        <dbReference type="Proteomes" id="UP000002051"/>
    </source>
</evidence>
<dbReference type="PROSITE" id="PS00086">
    <property type="entry name" value="CYTOCHROME_P450"/>
    <property type="match status" value="1"/>
</dbReference>
<dbReference type="EMBL" id="CM001220">
    <property type="protein sequence ID" value="KEH29697.1"/>
    <property type="molecule type" value="Genomic_DNA"/>
</dbReference>
<feature type="transmembrane region" description="Helical" evidence="10">
    <location>
        <begin position="6"/>
        <end position="26"/>
    </location>
</feature>
<protein>
    <submittedName>
        <fullName evidence="11">Cytochrome P450 family 71 protein</fullName>
    </submittedName>
    <submittedName>
        <fullName evidence="12">Putative premnaspirodiene oxygenase</fullName>
        <ecNumber evidence="12">1.14.14.151</ecNumber>
    </submittedName>
</protein>
<dbReference type="PRINTS" id="PR00385">
    <property type="entry name" value="P450"/>
</dbReference>
<dbReference type="KEGG" id="mtr:25492145"/>
<keyword evidence="3 8" id="KW-0349">Heme</keyword>
<gene>
    <name evidence="13" type="primary">25492145</name>
    <name evidence="11" type="ordered locus">MTR_4g048580</name>
    <name evidence="12" type="ORF">MtrunA17_Chr4g0024771</name>
</gene>
<keyword evidence="4 8" id="KW-0479">Metal-binding</keyword>
<keyword evidence="14" id="KW-1185">Reference proteome</keyword>
<evidence type="ECO:0000256" key="3">
    <source>
        <dbReference type="ARBA" id="ARBA00022617"/>
    </source>
</evidence>
<accession>A0A072UJ32</accession>
<dbReference type="PANTHER" id="PTHR47955">
    <property type="entry name" value="CYTOCHROME P450 FAMILY 71 PROTEIN"/>
    <property type="match status" value="1"/>
</dbReference>
<dbReference type="FunFam" id="1.10.630.10:FF:000008">
    <property type="entry name" value="Cytochrome P450 71D8"/>
    <property type="match status" value="1"/>
</dbReference>
<evidence type="ECO:0000256" key="1">
    <source>
        <dbReference type="ARBA" id="ARBA00001971"/>
    </source>
</evidence>
<dbReference type="CDD" id="cd11072">
    <property type="entry name" value="CYP71-like"/>
    <property type="match status" value="1"/>
</dbReference>
<reference evidence="11 14" key="2">
    <citation type="journal article" date="2014" name="BMC Genomics">
        <title>An improved genome release (version Mt4.0) for the model legume Medicago truncatula.</title>
        <authorList>
            <person name="Tang H."/>
            <person name="Krishnakumar V."/>
            <person name="Bidwell S."/>
            <person name="Rosen B."/>
            <person name="Chan A."/>
            <person name="Zhou S."/>
            <person name="Gentzbittel L."/>
            <person name="Childs K.L."/>
            <person name="Yandell M."/>
            <person name="Gundlach H."/>
            <person name="Mayer K.F."/>
            <person name="Schwartz D.C."/>
            <person name="Town C.D."/>
        </authorList>
    </citation>
    <scope>GENOME REANNOTATION</scope>
    <source>
        <strain evidence="11">A17</strain>
        <strain evidence="13 14">cv. Jemalong A17</strain>
    </source>
</reference>
<feature type="binding site" description="axial binding residue" evidence="8">
    <location>
        <position position="443"/>
    </location>
    <ligand>
        <name>heme</name>
        <dbReference type="ChEBI" id="CHEBI:30413"/>
    </ligand>
    <ligandPart>
        <name>Fe</name>
        <dbReference type="ChEBI" id="CHEBI:18248"/>
    </ligandPart>
</feature>
<evidence type="ECO:0000256" key="7">
    <source>
        <dbReference type="ARBA" id="ARBA00023033"/>
    </source>
</evidence>
<keyword evidence="5 9" id="KW-0560">Oxidoreductase</keyword>
<dbReference type="EC" id="1.14.14.151" evidence="12"/>
<dbReference type="Gene3D" id="1.10.630.10">
    <property type="entry name" value="Cytochrome P450"/>
    <property type="match status" value="1"/>
</dbReference>
<dbReference type="SUPFAM" id="SSF48264">
    <property type="entry name" value="Cytochrome P450"/>
    <property type="match status" value="1"/>
</dbReference>
<keyword evidence="10" id="KW-1133">Transmembrane helix</keyword>
<evidence type="ECO:0000256" key="4">
    <source>
        <dbReference type="ARBA" id="ARBA00022723"/>
    </source>
</evidence>
<dbReference type="InterPro" id="IPR036396">
    <property type="entry name" value="Cyt_P450_sf"/>
</dbReference>
<evidence type="ECO:0000256" key="9">
    <source>
        <dbReference type="RuleBase" id="RU000461"/>
    </source>
</evidence>
<dbReference type="InterPro" id="IPR017972">
    <property type="entry name" value="Cyt_P450_CS"/>
</dbReference>
<dbReference type="AlphaFoldDB" id="A0A072UJ32"/>
<dbReference type="STRING" id="3880.A0A072UJ32"/>
<evidence type="ECO:0000256" key="5">
    <source>
        <dbReference type="ARBA" id="ARBA00023002"/>
    </source>
</evidence>
<dbReference type="GO" id="GO:0016491">
    <property type="term" value="F:oxidoreductase activity"/>
    <property type="evidence" value="ECO:0000318"/>
    <property type="project" value="GO_Central"/>
</dbReference>
<name>A0A072UJ32_MEDTR</name>
<reference evidence="11 14" key="1">
    <citation type="journal article" date="2011" name="Nature">
        <title>The Medicago genome provides insight into the evolution of rhizobial symbioses.</title>
        <authorList>
            <person name="Young N.D."/>
            <person name="Debelle F."/>
            <person name="Oldroyd G.E."/>
            <person name="Geurts R."/>
            <person name="Cannon S.B."/>
            <person name="Udvardi M.K."/>
            <person name="Benedito V.A."/>
            <person name="Mayer K.F."/>
            <person name="Gouzy J."/>
            <person name="Schoof H."/>
            <person name="Van de Peer Y."/>
            <person name="Proost S."/>
            <person name="Cook D.R."/>
            <person name="Meyers B.C."/>
            <person name="Spannagl M."/>
            <person name="Cheung F."/>
            <person name="De Mita S."/>
            <person name="Krishnakumar V."/>
            <person name="Gundlach H."/>
            <person name="Zhou S."/>
            <person name="Mudge J."/>
            <person name="Bharti A.K."/>
            <person name="Murray J.D."/>
            <person name="Naoumkina M.A."/>
            <person name="Rosen B."/>
            <person name="Silverstein K.A."/>
            <person name="Tang H."/>
            <person name="Rombauts S."/>
            <person name="Zhao P.X."/>
            <person name="Zhou P."/>
            <person name="Barbe V."/>
            <person name="Bardou P."/>
            <person name="Bechner M."/>
            <person name="Bellec A."/>
            <person name="Berger A."/>
            <person name="Berges H."/>
            <person name="Bidwell S."/>
            <person name="Bisseling T."/>
            <person name="Choisne N."/>
            <person name="Couloux A."/>
            <person name="Denny R."/>
            <person name="Deshpande S."/>
            <person name="Dai X."/>
            <person name="Doyle J.J."/>
            <person name="Dudez A.M."/>
            <person name="Farmer A.D."/>
            <person name="Fouteau S."/>
            <person name="Franken C."/>
            <person name="Gibelin C."/>
            <person name="Gish J."/>
            <person name="Goldstein S."/>
            <person name="Gonzalez A.J."/>
            <person name="Green P.J."/>
            <person name="Hallab A."/>
            <person name="Hartog M."/>
            <person name="Hua A."/>
            <person name="Humphray S.J."/>
            <person name="Jeong D.H."/>
            <person name="Jing Y."/>
            <person name="Jocker A."/>
            <person name="Kenton S.M."/>
            <person name="Kim D.J."/>
            <person name="Klee K."/>
            <person name="Lai H."/>
            <person name="Lang C."/>
            <person name="Lin S."/>
            <person name="Macmil S.L."/>
            <person name="Magdelenat G."/>
            <person name="Matthews L."/>
            <person name="McCorrison J."/>
            <person name="Monaghan E.L."/>
            <person name="Mun J.H."/>
            <person name="Najar F.Z."/>
            <person name="Nicholson C."/>
            <person name="Noirot C."/>
            <person name="O'Bleness M."/>
            <person name="Paule C.R."/>
            <person name="Poulain J."/>
            <person name="Prion F."/>
            <person name="Qin B."/>
            <person name="Qu C."/>
            <person name="Retzel E.F."/>
            <person name="Riddle C."/>
            <person name="Sallet E."/>
            <person name="Samain S."/>
            <person name="Samson N."/>
            <person name="Sanders I."/>
            <person name="Saurat O."/>
            <person name="Scarpelli C."/>
            <person name="Schiex T."/>
            <person name="Segurens B."/>
            <person name="Severin A.J."/>
            <person name="Sherrier D.J."/>
            <person name="Shi R."/>
            <person name="Sims S."/>
            <person name="Singer S.R."/>
            <person name="Sinharoy S."/>
            <person name="Sterck L."/>
            <person name="Viollet A."/>
            <person name="Wang B.B."/>
            <person name="Wang K."/>
            <person name="Wang M."/>
            <person name="Wang X."/>
            <person name="Warfsmann J."/>
            <person name="Weissenbach J."/>
            <person name="White D.D."/>
            <person name="White J.D."/>
            <person name="Wiley G.B."/>
            <person name="Wincker P."/>
            <person name="Xing Y."/>
            <person name="Yang L."/>
            <person name="Yao Z."/>
            <person name="Ying F."/>
            <person name="Zhai J."/>
            <person name="Zhou L."/>
            <person name="Zuber A."/>
            <person name="Denarie J."/>
            <person name="Dixon R.A."/>
            <person name="May G.D."/>
            <person name="Schwartz D.C."/>
            <person name="Rogers J."/>
            <person name="Quetier F."/>
            <person name="Town C.D."/>
            <person name="Roe B.A."/>
        </authorList>
    </citation>
    <scope>NUCLEOTIDE SEQUENCE [LARGE SCALE GENOMIC DNA]</scope>
    <source>
        <strain evidence="11">A17</strain>
        <strain evidence="13 14">cv. Jemalong A17</strain>
    </source>
</reference>
<sequence length="502" mass="57567">MELHNIFSNITFMASFLFLLVLLKIVKRWSCNNPTINSPPAPWTLPFIGNIHQIITSSLPHHRFKILADKYGPLMLLKLGEVPHLIVSSPTMAKEIMKTHDLTFCDRPNLLLSTIFTYNASDIVFSTYGEHWKQLRKICVEQLLSVKRVQSFRSVREEEVLDLVKSIFSSEGCVVNLTQKISSLTYGIVARAAFGKRNKHQQVFKSAIEEIVSLLGGFCIVDLYPSIKILKRVSQVKTKMEKLHREIDMILQDIIDDHRNGQNKARKDEDLVDALIKIQQESDYPQNSLTDDNIKSIIQDMFAAGSETSSGIVLWGMSEIIKNPKVMEAAQAEVRSVFDRKGYVDETELDQLIYLNSVIKETLRLHPIVPLLIPRQSREKCRINGYDIPAKTRVAVNVWAIGRDQRYWVEAESFKPERFFNSPIDFKGMNFEYIPFGAGRRICPGIAFGIPNIELPLAQLLYHFDWKLPNEMKNEDLDMTESFGITIRRKNDLCLIPATRRP</sequence>
<keyword evidence="6 8" id="KW-0408">Iron</keyword>
<evidence type="ECO:0000256" key="2">
    <source>
        <dbReference type="ARBA" id="ARBA00010617"/>
    </source>
</evidence>
<dbReference type="Pfam" id="PF00067">
    <property type="entry name" value="p450"/>
    <property type="match status" value="1"/>
</dbReference>
<dbReference type="GO" id="GO:0004497">
    <property type="term" value="F:monooxygenase activity"/>
    <property type="evidence" value="ECO:0007669"/>
    <property type="project" value="UniProtKB-KW"/>
</dbReference>
<keyword evidence="10" id="KW-0812">Transmembrane</keyword>
<dbReference type="EMBL" id="PSQE01000004">
    <property type="protein sequence ID" value="RHN60342.1"/>
    <property type="molecule type" value="Genomic_DNA"/>
</dbReference>
<evidence type="ECO:0000313" key="13">
    <source>
        <dbReference type="EnsemblPlants" id="KEH29697"/>
    </source>
</evidence>
<keyword evidence="7 9" id="KW-0503">Monooxygenase</keyword>